<keyword evidence="1" id="KW-0472">Membrane</keyword>
<dbReference type="Pfam" id="PF03616">
    <property type="entry name" value="Glt_symporter"/>
    <property type="match status" value="1"/>
</dbReference>
<feature type="transmembrane region" description="Helical" evidence="1">
    <location>
        <begin position="447"/>
        <end position="466"/>
    </location>
</feature>
<evidence type="ECO:0000313" key="3">
    <source>
        <dbReference type="Proteomes" id="UP000646053"/>
    </source>
</evidence>
<dbReference type="EMBL" id="WVIE01000015">
    <property type="protein sequence ID" value="NDJ18407.1"/>
    <property type="molecule type" value="Genomic_DNA"/>
</dbReference>
<protein>
    <submittedName>
        <fullName evidence="2">Sodium:glutamate symporter</fullName>
    </submittedName>
</protein>
<gene>
    <name evidence="2" type="ORF">GS601_14075</name>
</gene>
<feature type="transmembrane region" description="Helical" evidence="1">
    <location>
        <begin position="181"/>
        <end position="201"/>
    </location>
</feature>
<feature type="transmembrane region" description="Helical" evidence="1">
    <location>
        <begin position="328"/>
        <end position="347"/>
    </location>
</feature>
<keyword evidence="3" id="KW-1185">Reference proteome</keyword>
<dbReference type="RefSeq" id="WP_162423924.1">
    <property type="nucleotide sequence ID" value="NZ_WVIE01000015.1"/>
</dbReference>
<dbReference type="AlphaFoldDB" id="A0A8J8CNG6"/>
<dbReference type="GO" id="GO:0015813">
    <property type="term" value="P:L-glutamate transmembrane transport"/>
    <property type="evidence" value="ECO:0007669"/>
    <property type="project" value="InterPro"/>
</dbReference>
<dbReference type="GO" id="GO:0016020">
    <property type="term" value="C:membrane"/>
    <property type="evidence" value="ECO:0007669"/>
    <property type="project" value="InterPro"/>
</dbReference>
<feature type="transmembrane region" description="Helical" evidence="1">
    <location>
        <begin position="289"/>
        <end position="308"/>
    </location>
</feature>
<accession>A0A8J8CNG6</accession>
<feature type="transmembrane region" description="Helical" evidence="1">
    <location>
        <begin position="121"/>
        <end position="142"/>
    </location>
</feature>
<feature type="transmembrane region" description="Helical" evidence="1">
    <location>
        <begin position="6"/>
        <end position="24"/>
    </location>
</feature>
<feature type="transmembrane region" description="Helical" evidence="1">
    <location>
        <begin position="251"/>
        <end position="269"/>
    </location>
</feature>
<dbReference type="GO" id="GO:0015501">
    <property type="term" value="F:glutamate:sodium symporter activity"/>
    <property type="evidence" value="ECO:0007669"/>
    <property type="project" value="InterPro"/>
</dbReference>
<reference evidence="2" key="1">
    <citation type="submission" date="2019-12" db="EMBL/GenBank/DDBJ databases">
        <title>High-Quality draft genome sequences of three cyanobacteria isolated from the limestone walls of the Old Cathedral of Coimbra.</title>
        <authorList>
            <person name="Tiago I."/>
            <person name="Soares F."/>
            <person name="Portugal A."/>
        </authorList>
    </citation>
    <scope>NUCLEOTIDE SEQUENCE</scope>
    <source>
        <strain evidence="2">A</strain>
    </source>
</reference>
<feature type="transmembrane region" description="Helical" evidence="1">
    <location>
        <begin position="87"/>
        <end position="109"/>
    </location>
</feature>
<sequence length="481" mass="51301">MFRLIDVFWAFTLIAILILVGRFVRQRIGVLRSLYIPSSVVAGLLALGLGPGILGAIVKSTVNAEAALAGGIFSETIRAVWAQSPGIFINIVFAAIFLGQPIPGLRTIWRKASPQAAFGQTLAWGQYVVGLLLAMTLLTPMFGLPPIAGCLIEVAFEGGHGTAAGMAPTFTELGFAAGADLALALATVGLVSGVIAGTWLIDWGRRHGHIQVERDALVGDTSDLESQASGEPAHIQTARAKLFRELLIDPLSLNFGFVGLAIAIGWLILEGLRWFEAVTWGRTGFVLLTYVPLFPMALIGGIIVQILLKQTGRTYLISRPLIERIGGLALDITIVTALATISLAVLGDNLVPFLILSVAGIAWNVFAFVFIAPRLMPVYWFERGIGDMGQSMGVTSTGLLLLRMVDPDNQSGAFEGFAYKQLFFEPIVGGGLFTAAAPPLVVRFGAVPVLLLTTALLAGWLIFGVYNCNRIKHQNIPTASP</sequence>
<keyword evidence="1" id="KW-1133">Transmembrane helix</keyword>
<dbReference type="PANTHER" id="PTHR36178">
    <property type="entry name" value="SLR0625 PROTEIN"/>
    <property type="match status" value="1"/>
</dbReference>
<dbReference type="Proteomes" id="UP000646053">
    <property type="component" value="Unassembled WGS sequence"/>
</dbReference>
<proteinExistence type="predicted"/>
<dbReference type="InterPro" id="IPR004445">
    <property type="entry name" value="GltS"/>
</dbReference>
<organism evidence="2 3">
    <name type="scientific">Myxacorys almedinensis A</name>
    <dbReference type="NCBI Taxonomy" id="2690445"/>
    <lineage>
        <taxon>Bacteria</taxon>
        <taxon>Bacillati</taxon>
        <taxon>Cyanobacteriota</taxon>
        <taxon>Cyanophyceae</taxon>
        <taxon>Leptolyngbyales</taxon>
        <taxon>Leptolyngbyaceae</taxon>
        <taxon>Myxacorys</taxon>
        <taxon>Myxacorys almedinensis</taxon>
    </lineage>
</organism>
<feature type="transmembrane region" description="Helical" evidence="1">
    <location>
        <begin position="353"/>
        <end position="373"/>
    </location>
</feature>
<feature type="transmembrane region" description="Helical" evidence="1">
    <location>
        <begin position="36"/>
        <end position="58"/>
    </location>
</feature>
<comment type="caution">
    <text evidence="2">The sequence shown here is derived from an EMBL/GenBank/DDBJ whole genome shotgun (WGS) entry which is preliminary data.</text>
</comment>
<evidence type="ECO:0000256" key="1">
    <source>
        <dbReference type="SAM" id="Phobius"/>
    </source>
</evidence>
<dbReference type="PANTHER" id="PTHR36178:SF1">
    <property type="entry name" value="SODIUM_GLUTAMATE SYMPORTER"/>
    <property type="match status" value="1"/>
</dbReference>
<name>A0A8J8CNG6_9CYAN</name>
<evidence type="ECO:0000313" key="2">
    <source>
        <dbReference type="EMBL" id="NDJ18407.1"/>
    </source>
</evidence>
<keyword evidence="1" id="KW-0812">Transmembrane</keyword>
<feature type="transmembrane region" description="Helical" evidence="1">
    <location>
        <begin position="422"/>
        <end position="441"/>
    </location>
</feature>